<dbReference type="Pfam" id="PF00107">
    <property type="entry name" value="ADH_zinc_N"/>
    <property type="match status" value="1"/>
</dbReference>
<sequence length="364" mass="38784">MLTGVGAHIEMRSKFDHELLGLAIFWDYRQMVWPKEAFVRGVLLESFGAADQLRFAETADPVDRAGWVTVELKASALNWHDVLVRQGRYNSPLPHVLGADGAGVRTDTGEPVVVLPSVHWGDRDTAPGEDWEILGDRVRGTYAELVSVPVECLAPKPETYSWAEAAALPLVGVTTYRALVSRGRLTAGESILIVGAGGGVSTMAVALAGGIGATVHVTGSSKSKLERAIEIGAGGGVLHTDDDWPEKARALSPGGAGFDVILDPVGLWGSSIRALRKGGRLVVLGANVAEHADIDIRHFYFGQFDLLGTTMGSPRDFAGLLDLVEAGAVRPPLIGERFELKDAVAAHRYLESGEGFGKVVLEHV</sequence>
<evidence type="ECO:0000313" key="2">
    <source>
        <dbReference type="EMBL" id="PYE11698.1"/>
    </source>
</evidence>
<dbReference type="SUPFAM" id="SSF51735">
    <property type="entry name" value="NAD(P)-binding Rossmann-fold domains"/>
    <property type="match status" value="1"/>
</dbReference>
<dbReference type="InterPro" id="IPR013154">
    <property type="entry name" value="ADH-like_N"/>
</dbReference>
<reference evidence="2 3" key="1">
    <citation type="submission" date="2018-06" db="EMBL/GenBank/DDBJ databases">
        <title>Genomic Encyclopedia of Type Strains, Phase IV (KMG-IV): sequencing the most valuable type-strain genomes for metagenomic binning, comparative biology and taxonomic classification.</title>
        <authorList>
            <person name="Goeker M."/>
        </authorList>
    </citation>
    <scope>NUCLEOTIDE SEQUENCE [LARGE SCALE GENOMIC DNA]</scope>
    <source>
        <strain evidence="2 3">DSM 45521</strain>
    </source>
</reference>
<gene>
    <name evidence="2" type="ORF">DFR67_13415</name>
</gene>
<dbReference type="InterPro" id="IPR020843">
    <property type="entry name" value="ER"/>
</dbReference>
<dbReference type="InterPro" id="IPR013149">
    <property type="entry name" value="ADH-like_C"/>
</dbReference>
<keyword evidence="3" id="KW-1185">Reference proteome</keyword>
<protein>
    <submittedName>
        <fullName evidence="2">NADPH:quinone reductase-like Zn-dependent oxidoreductase</fullName>
    </submittedName>
</protein>
<organism evidence="2 3">
    <name type="scientific">Williamsia limnetica</name>
    <dbReference type="NCBI Taxonomy" id="882452"/>
    <lineage>
        <taxon>Bacteria</taxon>
        <taxon>Bacillati</taxon>
        <taxon>Actinomycetota</taxon>
        <taxon>Actinomycetes</taxon>
        <taxon>Mycobacteriales</taxon>
        <taxon>Nocardiaceae</taxon>
        <taxon>Williamsia</taxon>
    </lineage>
</organism>
<dbReference type="SUPFAM" id="SSF50129">
    <property type="entry name" value="GroES-like"/>
    <property type="match status" value="1"/>
</dbReference>
<accession>A0A318RAW4</accession>
<dbReference type="Gene3D" id="3.90.180.10">
    <property type="entry name" value="Medium-chain alcohol dehydrogenases, catalytic domain"/>
    <property type="match status" value="1"/>
</dbReference>
<feature type="domain" description="Enoyl reductase (ER)" evidence="1">
    <location>
        <begin position="48"/>
        <end position="361"/>
    </location>
</feature>
<dbReference type="InterPro" id="IPR011032">
    <property type="entry name" value="GroES-like_sf"/>
</dbReference>
<dbReference type="SMART" id="SM00829">
    <property type="entry name" value="PKS_ER"/>
    <property type="match status" value="1"/>
</dbReference>
<dbReference type="PANTHER" id="PTHR45033:SF3">
    <property type="entry name" value="DEHYDROGENASE, PUTATIVE (AFU_ORTHOLOGUE AFUA_2G13270)-RELATED"/>
    <property type="match status" value="1"/>
</dbReference>
<dbReference type="PANTHER" id="PTHR45033">
    <property type="match status" value="1"/>
</dbReference>
<evidence type="ECO:0000313" key="3">
    <source>
        <dbReference type="Proteomes" id="UP000247591"/>
    </source>
</evidence>
<comment type="caution">
    <text evidence="2">The sequence shown here is derived from an EMBL/GenBank/DDBJ whole genome shotgun (WGS) entry which is preliminary data.</text>
</comment>
<dbReference type="Proteomes" id="UP000247591">
    <property type="component" value="Unassembled WGS sequence"/>
</dbReference>
<dbReference type="EMBL" id="QJSP01000034">
    <property type="protein sequence ID" value="PYE11698.1"/>
    <property type="molecule type" value="Genomic_DNA"/>
</dbReference>
<proteinExistence type="predicted"/>
<dbReference type="AlphaFoldDB" id="A0A318RAW4"/>
<evidence type="ECO:0000259" key="1">
    <source>
        <dbReference type="SMART" id="SM00829"/>
    </source>
</evidence>
<dbReference type="InterPro" id="IPR036291">
    <property type="entry name" value="NAD(P)-bd_dom_sf"/>
</dbReference>
<dbReference type="GO" id="GO:0016491">
    <property type="term" value="F:oxidoreductase activity"/>
    <property type="evidence" value="ECO:0007669"/>
    <property type="project" value="InterPro"/>
</dbReference>
<dbReference type="Gene3D" id="3.40.50.720">
    <property type="entry name" value="NAD(P)-binding Rossmann-like Domain"/>
    <property type="match status" value="1"/>
</dbReference>
<name>A0A318RAW4_WILLI</name>
<dbReference type="InterPro" id="IPR052711">
    <property type="entry name" value="Zinc_ADH-like"/>
</dbReference>
<dbReference type="Pfam" id="PF08240">
    <property type="entry name" value="ADH_N"/>
    <property type="match status" value="1"/>
</dbReference>